<dbReference type="InterPro" id="IPR029033">
    <property type="entry name" value="His_PPase_superfam"/>
</dbReference>
<dbReference type="GO" id="GO:0005737">
    <property type="term" value="C:cytoplasm"/>
    <property type="evidence" value="ECO:0007669"/>
    <property type="project" value="TreeGrafter"/>
</dbReference>
<dbReference type="SMART" id="SM00855">
    <property type="entry name" value="PGAM"/>
    <property type="match status" value="1"/>
</dbReference>
<dbReference type="InterPro" id="IPR013078">
    <property type="entry name" value="His_Pase_superF_clade-1"/>
</dbReference>
<reference evidence="1" key="1">
    <citation type="submission" date="2022-08" db="EMBL/GenBank/DDBJ databases">
        <authorList>
            <person name="Deng Y."/>
            <person name="Han X.-F."/>
            <person name="Zhang Y.-Q."/>
        </authorList>
    </citation>
    <scope>NUCLEOTIDE SEQUENCE</scope>
    <source>
        <strain evidence="1">CPCC 203407</strain>
    </source>
</reference>
<accession>A0AA41XJ81</accession>
<organism evidence="1 2">
    <name type="scientific">Herbiconiux oxytropis</name>
    <dbReference type="NCBI Taxonomy" id="2970915"/>
    <lineage>
        <taxon>Bacteria</taxon>
        <taxon>Bacillati</taxon>
        <taxon>Actinomycetota</taxon>
        <taxon>Actinomycetes</taxon>
        <taxon>Micrococcales</taxon>
        <taxon>Microbacteriaceae</taxon>
        <taxon>Herbiconiux</taxon>
    </lineage>
</organism>
<dbReference type="Gene3D" id="3.40.50.1240">
    <property type="entry name" value="Phosphoglycerate mutase-like"/>
    <property type="match status" value="1"/>
</dbReference>
<sequence length="217" mass="23906">MPAAQLHLVRHGEVFNPDEVLYGRLPNFGLSDLGKRMAAAAANDLAVRARPVSAIYTSPLQRARESGEPIVAAFGLEPRIEERIIEPTNAFEGRRMKGKGGALRDPRMWRHLYNPWRPAWGEAFRSISGRMLAAMDDAFDTAEKAGDGDVVMVSHQLPIWMAHRAIVGERLPHDPRKRRCALSSITTFERRDGRFVEVGYSDPGAPLAAAAVDVGAV</sequence>
<dbReference type="PANTHER" id="PTHR48100">
    <property type="entry name" value="BROAD-SPECIFICITY PHOSPHATASE YOR283W-RELATED"/>
    <property type="match status" value="1"/>
</dbReference>
<proteinExistence type="predicted"/>
<comment type="caution">
    <text evidence="1">The sequence shown here is derived from an EMBL/GenBank/DDBJ whole genome shotgun (WGS) entry which is preliminary data.</text>
</comment>
<evidence type="ECO:0000313" key="1">
    <source>
        <dbReference type="EMBL" id="MCS5727053.1"/>
    </source>
</evidence>
<dbReference type="Pfam" id="PF00300">
    <property type="entry name" value="His_Phos_1"/>
    <property type="match status" value="1"/>
</dbReference>
<dbReference type="PANTHER" id="PTHR48100:SF51">
    <property type="entry name" value="PHOSPHOGLYCERATE MUTASE"/>
    <property type="match status" value="1"/>
</dbReference>
<dbReference type="GO" id="GO:0016791">
    <property type="term" value="F:phosphatase activity"/>
    <property type="evidence" value="ECO:0007669"/>
    <property type="project" value="TreeGrafter"/>
</dbReference>
<dbReference type="InterPro" id="IPR050275">
    <property type="entry name" value="PGM_Phosphatase"/>
</dbReference>
<dbReference type="Proteomes" id="UP001165587">
    <property type="component" value="Unassembled WGS sequence"/>
</dbReference>
<dbReference type="EMBL" id="JANLCK010000008">
    <property type="protein sequence ID" value="MCS5727053.1"/>
    <property type="molecule type" value="Genomic_DNA"/>
</dbReference>
<dbReference type="SUPFAM" id="SSF53254">
    <property type="entry name" value="Phosphoglycerate mutase-like"/>
    <property type="match status" value="1"/>
</dbReference>
<keyword evidence="2" id="KW-1185">Reference proteome</keyword>
<dbReference type="AlphaFoldDB" id="A0AA41XJ81"/>
<name>A0AA41XJ81_9MICO</name>
<dbReference type="RefSeq" id="WP_259530024.1">
    <property type="nucleotide sequence ID" value="NZ_JANLCK010000008.1"/>
</dbReference>
<evidence type="ECO:0000313" key="2">
    <source>
        <dbReference type="Proteomes" id="UP001165587"/>
    </source>
</evidence>
<gene>
    <name evidence="1" type="ORF">N1028_14225</name>
</gene>
<protein>
    <submittedName>
        <fullName evidence="1">Histidine phosphatase family protein</fullName>
    </submittedName>
</protein>
<dbReference type="CDD" id="cd07067">
    <property type="entry name" value="HP_PGM_like"/>
    <property type="match status" value="1"/>
</dbReference>